<evidence type="ECO:0000256" key="1">
    <source>
        <dbReference type="SAM" id="MobiDB-lite"/>
    </source>
</evidence>
<comment type="caution">
    <text evidence="2">The sequence shown here is derived from an EMBL/GenBank/DDBJ whole genome shotgun (WGS) entry which is preliminary data.</text>
</comment>
<feature type="region of interest" description="Disordered" evidence="1">
    <location>
        <begin position="100"/>
        <end position="134"/>
    </location>
</feature>
<feature type="region of interest" description="Disordered" evidence="1">
    <location>
        <begin position="222"/>
        <end position="263"/>
    </location>
</feature>
<sequence>MVKSIKWNQEDALVARRFKQELAPVCGKYGIGQSGPRQAGYSWKRRARQDYVHDFYTTIYYLSIMISYSYVSRDLRSWPTLTKSGMTTVARPQRIKTGMRHKAGMGMRKPEEQSKSCFSRHGKKRKPGTWVITPTPAPSKPVSDFLQKSVLEISDYFGAFWRYLEQAPEMTIELDNRSILESKNRSIRMSWYMPSSTRSNKETQLIFSPDPASLERSIRKEARSLSTDNNTSVLLDSAQPPSTQTPVPSTDTRSPLSTDNTHLPSTDIYHLTSFDIPSRTSIDTEPRGMVAPLILVRENNGDLHDQEGHLRNAAVRKIYLTGLSVSIDGKELPSVAAGDVLSIDIDMLSSVDL</sequence>
<feature type="compositionally biased region" description="Low complexity" evidence="1">
    <location>
        <begin position="239"/>
        <end position="252"/>
    </location>
</feature>
<dbReference type="Proteomes" id="UP000712600">
    <property type="component" value="Unassembled WGS sequence"/>
</dbReference>
<accession>A0A8S9NT79</accession>
<name>A0A8S9NT79_BRACR</name>
<protein>
    <submittedName>
        <fullName evidence="2">Uncharacterized protein</fullName>
    </submittedName>
</protein>
<dbReference type="AlphaFoldDB" id="A0A8S9NT79"/>
<evidence type="ECO:0000313" key="2">
    <source>
        <dbReference type="EMBL" id="KAF3508194.1"/>
    </source>
</evidence>
<evidence type="ECO:0000313" key="3">
    <source>
        <dbReference type="Proteomes" id="UP000712600"/>
    </source>
</evidence>
<feature type="compositionally biased region" description="Polar residues" evidence="1">
    <location>
        <begin position="253"/>
        <end position="263"/>
    </location>
</feature>
<gene>
    <name evidence="2" type="ORF">F2Q69_00005769</name>
</gene>
<feature type="compositionally biased region" description="Polar residues" evidence="1">
    <location>
        <begin position="224"/>
        <end position="234"/>
    </location>
</feature>
<feature type="compositionally biased region" description="Basic residues" evidence="1">
    <location>
        <begin position="118"/>
        <end position="127"/>
    </location>
</feature>
<organism evidence="2 3">
    <name type="scientific">Brassica cretica</name>
    <name type="common">Mustard</name>
    <dbReference type="NCBI Taxonomy" id="69181"/>
    <lineage>
        <taxon>Eukaryota</taxon>
        <taxon>Viridiplantae</taxon>
        <taxon>Streptophyta</taxon>
        <taxon>Embryophyta</taxon>
        <taxon>Tracheophyta</taxon>
        <taxon>Spermatophyta</taxon>
        <taxon>Magnoliopsida</taxon>
        <taxon>eudicotyledons</taxon>
        <taxon>Gunneridae</taxon>
        <taxon>Pentapetalae</taxon>
        <taxon>rosids</taxon>
        <taxon>malvids</taxon>
        <taxon>Brassicales</taxon>
        <taxon>Brassicaceae</taxon>
        <taxon>Brassiceae</taxon>
        <taxon>Brassica</taxon>
    </lineage>
</organism>
<proteinExistence type="predicted"/>
<reference evidence="2" key="1">
    <citation type="submission" date="2019-12" db="EMBL/GenBank/DDBJ databases">
        <title>Genome sequencing and annotation of Brassica cretica.</title>
        <authorList>
            <person name="Studholme D.J."/>
            <person name="Sarris P."/>
        </authorList>
    </citation>
    <scope>NUCLEOTIDE SEQUENCE</scope>
    <source>
        <strain evidence="2">PFS-109/04</strain>
        <tissue evidence="2">Leaf</tissue>
    </source>
</reference>
<dbReference type="EMBL" id="QGKX02001521">
    <property type="protein sequence ID" value="KAF3508194.1"/>
    <property type="molecule type" value="Genomic_DNA"/>
</dbReference>